<name>A0AAV8HHR3_9POAL</name>
<gene>
    <name evidence="7" type="ORF">LUZ62_027317</name>
</gene>
<organism evidence="7 8">
    <name type="scientific">Rhynchospora pubera</name>
    <dbReference type="NCBI Taxonomy" id="906938"/>
    <lineage>
        <taxon>Eukaryota</taxon>
        <taxon>Viridiplantae</taxon>
        <taxon>Streptophyta</taxon>
        <taxon>Embryophyta</taxon>
        <taxon>Tracheophyta</taxon>
        <taxon>Spermatophyta</taxon>
        <taxon>Magnoliopsida</taxon>
        <taxon>Liliopsida</taxon>
        <taxon>Poales</taxon>
        <taxon>Cyperaceae</taxon>
        <taxon>Cyperoideae</taxon>
        <taxon>Rhynchosporeae</taxon>
        <taxon>Rhynchospora</taxon>
    </lineage>
</organism>
<evidence type="ECO:0000313" key="7">
    <source>
        <dbReference type="EMBL" id="KAJ4814751.1"/>
    </source>
</evidence>
<comment type="caution">
    <text evidence="7">The sequence shown here is derived from an EMBL/GenBank/DDBJ whole genome shotgun (WGS) entry which is preliminary data.</text>
</comment>
<evidence type="ECO:0000256" key="1">
    <source>
        <dbReference type="ARBA" id="ARBA00022729"/>
    </source>
</evidence>
<dbReference type="SMART" id="SM00220">
    <property type="entry name" value="S_TKc"/>
    <property type="match status" value="1"/>
</dbReference>
<dbReference type="InterPro" id="IPR011009">
    <property type="entry name" value="Kinase-like_dom_sf"/>
</dbReference>
<dbReference type="PANTHER" id="PTHR27006">
    <property type="entry name" value="PROMASTIGOTE SURFACE ANTIGEN PROTEIN PSA"/>
    <property type="match status" value="1"/>
</dbReference>
<dbReference type="GO" id="GO:0005524">
    <property type="term" value="F:ATP binding"/>
    <property type="evidence" value="ECO:0007669"/>
    <property type="project" value="InterPro"/>
</dbReference>
<dbReference type="InterPro" id="IPR008271">
    <property type="entry name" value="Ser/Thr_kinase_AS"/>
</dbReference>
<proteinExistence type="predicted"/>
<keyword evidence="8" id="KW-1185">Reference proteome</keyword>
<dbReference type="AlphaFoldDB" id="A0AAV8HHR3"/>
<accession>A0AAV8HHR3</accession>
<reference evidence="7" key="1">
    <citation type="submission" date="2022-08" db="EMBL/GenBank/DDBJ databases">
        <authorList>
            <person name="Marques A."/>
        </authorList>
    </citation>
    <scope>NUCLEOTIDE SEQUENCE</scope>
    <source>
        <strain evidence="7">RhyPub2mFocal</strain>
        <tissue evidence="7">Leaves</tissue>
    </source>
</reference>
<evidence type="ECO:0000313" key="8">
    <source>
        <dbReference type="Proteomes" id="UP001140206"/>
    </source>
</evidence>
<dbReference type="InterPro" id="IPR000719">
    <property type="entry name" value="Prot_kinase_dom"/>
</dbReference>
<protein>
    <submittedName>
        <fullName evidence="7">Cysteine-rich RECEPTOR-like kinase</fullName>
    </submittedName>
</protein>
<dbReference type="GO" id="GO:0004672">
    <property type="term" value="F:protein kinase activity"/>
    <property type="evidence" value="ECO:0007669"/>
    <property type="project" value="InterPro"/>
</dbReference>
<dbReference type="Gene3D" id="1.10.510.10">
    <property type="entry name" value="Transferase(Phosphotransferase) domain 1"/>
    <property type="match status" value="3"/>
</dbReference>
<evidence type="ECO:0000259" key="6">
    <source>
        <dbReference type="PROSITE" id="PS50011"/>
    </source>
</evidence>
<keyword evidence="7" id="KW-0418">Kinase</keyword>
<feature type="domain" description="Protein kinase" evidence="6">
    <location>
        <begin position="1"/>
        <end position="270"/>
    </location>
</feature>
<dbReference type="SUPFAM" id="SSF56112">
    <property type="entry name" value="Protein kinase-like (PK-like)"/>
    <property type="match status" value="2"/>
</dbReference>
<evidence type="ECO:0000256" key="4">
    <source>
        <dbReference type="ARBA" id="ARBA00023180"/>
    </source>
</evidence>
<keyword evidence="7" id="KW-0808">Transferase</keyword>
<dbReference type="InterPro" id="IPR001245">
    <property type="entry name" value="Ser-Thr/Tyr_kinase_cat_dom"/>
</dbReference>
<evidence type="ECO:0000256" key="3">
    <source>
        <dbReference type="ARBA" id="ARBA00023157"/>
    </source>
</evidence>
<evidence type="ECO:0000256" key="5">
    <source>
        <dbReference type="SAM" id="MobiDB-lite"/>
    </source>
</evidence>
<evidence type="ECO:0000256" key="2">
    <source>
        <dbReference type="ARBA" id="ARBA00022741"/>
    </source>
</evidence>
<keyword evidence="2" id="KW-0547">Nucleotide-binding</keyword>
<dbReference type="PROSITE" id="PS00108">
    <property type="entry name" value="PROTEIN_KINASE_ST"/>
    <property type="match status" value="1"/>
</dbReference>
<feature type="compositionally biased region" description="Basic and acidic residues" evidence="5">
    <location>
        <begin position="297"/>
        <end position="319"/>
    </location>
</feature>
<keyword evidence="7" id="KW-0675">Receptor</keyword>
<dbReference type="Pfam" id="PF00069">
    <property type="entry name" value="Pkinase"/>
    <property type="match status" value="1"/>
</dbReference>
<dbReference type="Pfam" id="PF07714">
    <property type="entry name" value="PK_Tyr_Ser-Thr"/>
    <property type="match status" value="1"/>
</dbReference>
<dbReference type="Proteomes" id="UP001140206">
    <property type="component" value="Chromosome 1"/>
</dbReference>
<dbReference type="PANTHER" id="PTHR27006:SF634">
    <property type="entry name" value="RECEPTOR-LIKE SERINE_THREONINE-PROTEIN KINASE"/>
    <property type="match status" value="1"/>
</dbReference>
<dbReference type="EMBL" id="JAMFTS010000001">
    <property type="protein sequence ID" value="KAJ4814751.1"/>
    <property type="molecule type" value="Genomic_DNA"/>
</dbReference>
<keyword evidence="1" id="KW-0732">Signal</keyword>
<dbReference type="PROSITE" id="PS50011">
    <property type="entry name" value="PROTEIN_KINASE_DOM"/>
    <property type="match status" value="1"/>
</dbReference>
<keyword evidence="3" id="KW-1015">Disulfide bond</keyword>
<dbReference type="Gene3D" id="3.30.200.20">
    <property type="entry name" value="Phosphorylase Kinase, domain 1"/>
    <property type="match status" value="1"/>
</dbReference>
<keyword evidence="4" id="KW-0325">Glycoprotein</keyword>
<feature type="region of interest" description="Disordered" evidence="5">
    <location>
        <begin position="286"/>
        <end position="341"/>
    </location>
</feature>
<sequence>MWIQGGFGVVYKGLIDGETVAIKHLNGSSVKLLEDIAKEVSLLSSLNNNNLVKLLGFCSEAGRYVLVYEYISNGDLRGSLVDNKRREILSWEKRFKIIKGIAGGLSYLHHNSGNVVIHRDLKPENILLDEHCNPKIADFGLSRAFETEKTHITTKKLAGTLGYFAPELWFQWQYSTRSDVYSYGLLVLEMLAGFTIPQYAKANQETFSHVMWKQWKHKRPLAEVIDSSLHENCAMDEIAHCYVIGLLCVQHDPKRRPDMKLVLQMLHNNIDLPTPSFPGFFQECENPQDLSSPSEFEPAKHARPEDASSSDHRRAEHASSSDQHQPPEYARPGYSSSYDELSPSVPKEYSLEDLKIITDNFSCVLFDIDCIKYKGLLNRRTVAVEEYSHYRYLQNLVVTTVSKKKKFIFFGTEKTNIKRHILQLRHPNIINILGYCLEVKGKLFIIYKYPKNGDLQHYLYDSVFSPEYSEEISDLSWISQSTTNLACVSWDAKLCGLSLAIVLDENQEHLNIIPSQEQRRILAPEAANLGVHTVKSDVYNYGAILLQILVNTEGYFHNLIITVYKHWLKKNNKKIMELMDPRLENKYPEAEALRYIQISLLCIQYIPDMRPSMQQVVEMLDNNDPLPYPTSPSEYFGFSPKNK</sequence>
<dbReference type="FunFam" id="1.10.510.10:FF:000060">
    <property type="entry name" value="G-type lectin S-receptor-like serine/threonine-protein kinase"/>
    <property type="match status" value="1"/>
</dbReference>